<accession>A0A843TP47</accession>
<proteinExistence type="predicted"/>
<dbReference type="GO" id="GO:0004842">
    <property type="term" value="F:ubiquitin-protein transferase activity"/>
    <property type="evidence" value="ECO:0007669"/>
    <property type="project" value="InterPro"/>
</dbReference>
<dbReference type="OrthoDB" id="8062037at2759"/>
<dbReference type="Proteomes" id="UP000652761">
    <property type="component" value="Unassembled WGS sequence"/>
</dbReference>
<dbReference type="AlphaFoldDB" id="A0A843TP47"/>
<evidence type="ECO:0000313" key="3">
    <source>
        <dbReference type="Proteomes" id="UP000652761"/>
    </source>
</evidence>
<organism evidence="2 3">
    <name type="scientific">Colocasia esculenta</name>
    <name type="common">Wild taro</name>
    <name type="synonym">Arum esculentum</name>
    <dbReference type="NCBI Taxonomy" id="4460"/>
    <lineage>
        <taxon>Eukaryota</taxon>
        <taxon>Viridiplantae</taxon>
        <taxon>Streptophyta</taxon>
        <taxon>Embryophyta</taxon>
        <taxon>Tracheophyta</taxon>
        <taxon>Spermatophyta</taxon>
        <taxon>Magnoliopsida</taxon>
        <taxon>Liliopsida</taxon>
        <taxon>Araceae</taxon>
        <taxon>Aroideae</taxon>
        <taxon>Colocasieae</taxon>
        <taxon>Colocasia</taxon>
    </lineage>
</organism>
<protein>
    <submittedName>
        <fullName evidence="2">Uncharacterized protein</fullName>
    </submittedName>
</protein>
<comment type="caution">
    <text evidence="2">The sequence shown here is derived from an EMBL/GenBank/DDBJ whole genome shotgun (WGS) entry which is preliminary data.</text>
</comment>
<sequence length="325" mass="35913">MTYTHSLTLEYFNFCRESESPSMSYHSLDGHRAVFSVHPPTSLAHSCPYLAYLYPLQPSSSSSSQVSSATIIGDPVSHHDLTNQHEPINIQTSHPFPTVDIHYHRRETHLPPYSHLNSRINGGEQASAPSATMRTIRHDSDGHLRPASFMHPFVIRHGLVSGANTSVDTPVPPYIGNPHMQGRVQDLHGPYQQQGAVGMSAPTVSSSRRSGGMRNLASRTPAASDHSALYLFPSTSSSGQSPQDAETTGVNHFYAWERDQFTPFPLMPVERGSTWWGPLQQPPRPSDTGSQTGLWHQHSSDRSSQGLSEGFSHQPLHPPHMYPFI</sequence>
<evidence type="ECO:0000313" key="2">
    <source>
        <dbReference type="EMBL" id="MQL71976.1"/>
    </source>
</evidence>
<keyword evidence="3" id="KW-1185">Reference proteome</keyword>
<dbReference type="PANTHER" id="PTHR46798">
    <property type="entry name" value="OS09G0511500 PROTEIN"/>
    <property type="match status" value="1"/>
</dbReference>
<dbReference type="EMBL" id="NMUH01000114">
    <property type="protein sequence ID" value="MQL71976.1"/>
    <property type="molecule type" value="Genomic_DNA"/>
</dbReference>
<evidence type="ECO:0000256" key="1">
    <source>
        <dbReference type="SAM" id="MobiDB-lite"/>
    </source>
</evidence>
<name>A0A843TP47_COLES</name>
<dbReference type="PANTHER" id="PTHR46798:SF3">
    <property type="entry name" value="RING FINGER FAMILY PROTEIN"/>
    <property type="match status" value="1"/>
</dbReference>
<gene>
    <name evidence="2" type="ORF">Taro_004291</name>
</gene>
<feature type="region of interest" description="Disordered" evidence="1">
    <location>
        <begin position="273"/>
        <end position="318"/>
    </location>
</feature>
<dbReference type="InterPro" id="IPR044274">
    <property type="entry name" value="RFI2"/>
</dbReference>
<reference evidence="2" key="1">
    <citation type="submission" date="2017-07" db="EMBL/GenBank/DDBJ databases">
        <title>Taro Niue Genome Assembly and Annotation.</title>
        <authorList>
            <person name="Atibalentja N."/>
            <person name="Keating K."/>
            <person name="Fields C.J."/>
        </authorList>
    </citation>
    <scope>NUCLEOTIDE SEQUENCE</scope>
    <source>
        <strain evidence="2">Niue_2</strain>
        <tissue evidence="2">Leaf</tissue>
    </source>
</reference>
<feature type="region of interest" description="Disordered" evidence="1">
    <location>
        <begin position="194"/>
        <end position="221"/>
    </location>
</feature>